<dbReference type="Pfam" id="PF00106">
    <property type="entry name" value="adh_short"/>
    <property type="match status" value="1"/>
</dbReference>
<dbReference type="GO" id="GO:0016616">
    <property type="term" value="F:oxidoreductase activity, acting on the CH-OH group of donors, NAD or NADP as acceptor"/>
    <property type="evidence" value="ECO:0007669"/>
    <property type="project" value="TreeGrafter"/>
</dbReference>
<evidence type="ECO:0000313" key="6">
    <source>
        <dbReference type="Proteomes" id="UP001310594"/>
    </source>
</evidence>
<dbReference type="EMBL" id="JAVRQU010000003">
    <property type="protein sequence ID" value="KAK5705271.1"/>
    <property type="molecule type" value="Genomic_DNA"/>
</dbReference>
<dbReference type="PRINTS" id="PR00081">
    <property type="entry name" value="GDHRDH"/>
</dbReference>
<accession>A0AAN7VW58</accession>
<organism evidence="5 6">
    <name type="scientific">Elasticomyces elasticus</name>
    <dbReference type="NCBI Taxonomy" id="574655"/>
    <lineage>
        <taxon>Eukaryota</taxon>
        <taxon>Fungi</taxon>
        <taxon>Dikarya</taxon>
        <taxon>Ascomycota</taxon>
        <taxon>Pezizomycotina</taxon>
        <taxon>Dothideomycetes</taxon>
        <taxon>Dothideomycetidae</taxon>
        <taxon>Mycosphaerellales</taxon>
        <taxon>Teratosphaeriaceae</taxon>
        <taxon>Elasticomyces</taxon>
    </lineage>
</organism>
<dbReference type="Proteomes" id="UP001310594">
    <property type="component" value="Unassembled WGS sequence"/>
</dbReference>
<sequence length="288" mass="30449">MPADTLSLAGKTALVTGSGRETGIGAAIARAFARNGASVAIHYVSEDSKARAEKVALDISKEFGTKATVVQGGIENEETAKRMVEQVLKDLGVDHIDILGMAFRRDVNAHETDRPCILVNNAGAARNTPLLEVKQEQLEYEFSVNVFGVVYMTQAVVGVGRMPKGGRIINIGSIASKMLISPPVYSASKAAMDALTTLWAGELGKSHGITVNTLAPGPIPTDMSKEYLVAPDGSPTALQLSMYEQTRAANRLGSVEDLADATLLLVSEKSRWITAQFISVSGGVTGTM</sequence>
<dbReference type="PRINTS" id="PR00080">
    <property type="entry name" value="SDRFAMILY"/>
</dbReference>
<keyword evidence="2" id="KW-0521">NADP</keyword>
<protein>
    <submittedName>
        <fullName evidence="5">Uncharacterized protein</fullName>
    </submittedName>
</protein>
<dbReference type="GO" id="GO:0048038">
    <property type="term" value="F:quinone binding"/>
    <property type="evidence" value="ECO:0007669"/>
    <property type="project" value="TreeGrafter"/>
</dbReference>
<comment type="caution">
    <text evidence="5">The sequence shown here is derived from an EMBL/GenBank/DDBJ whole genome shotgun (WGS) entry which is preliminary data.</text>
</comment>
<dbReference type="CDD" id="cd05233">
    <property type="entry name" value="SDR_c"/>
    <property type="match status" value="1"/>
</dbReference>
<evidence type="ECO:0000256" key="3">
    <source>
        <dbReference type="ARBA" id="ARBA00023002"/>
    </source>
</evidence>
<dbReference type="InterPro" id="IPR036291">
    <property type="entry name" value="NAD(P)-bd_dom_sf"/>
</dbReference>
<reference evidence="5" key="1">
    <citation type="submission" date="2023-08" db="EMBL/GenBank/DDBJ databases">
        <title>Black Yeasts Isolated from many extreme environments.</title>
        <authorList>
            <person name="Coleine C."/>
            <person name="Stajich J.E."/>
            <person name="Selbmann L."/>
        </authorList>
    </citation>
    <scope>NUCLEOTIDE SEQUENCE</scope>
    <source>
        <strain evidence="5">CCFEE 5810</strain>
    </source>
</reference>
<dbReference type="GO" id="GO:0006633">
    <property type="term" value="P:fatty acid biosynthetic process"/>
    <property type="evidence" value="ECO:0007669"/>
    <property type="project" value="TreeGrafter"/>
</dbReference>
<evidence type="ECO:0000256" key="4">
    <source>
        <dbReference type="RuleBase" id="RU000363"/>
    </source>
</evidence>
<dbReference type="AlphaFoldDB" id="A0AAN7VW58"/>
<dbReference type="SUPFAM" id="SSF51735">
    <property type="entry name" value="NAD(P)-binding Rossmann-fold domains"/>
    <property type="match status" value="1"/>
</dbReference>
<evidence type="ECO:0000313" key="5">
    <source>
        <dbReference type="EMBL" id="KAK5705271.1"/>
    </source>
</evidence>
<keyword evidence="3" id="KW-0560">Oxidoreductase</keyword>
<dbReference type="FunFam" id="3.40.50.720:FF:000084">
    <property type="entry name" value="Short-chain dehydrogenase reductase"/>
    <property type="match status" value="1"/>
</dbReference>
<evidence type="ECO:0000256" key="2">
    <source>
        <dbReference type="ARBA" id="ARBA00022857"/>
    </source>
</evidence>
<dbReference type="PANTHER" id="PTHR42760:SF133">
    <property type="entry name" value="3-OXOACYL-[ACYL-CARRIER-PROTEIN] REDUCTASE"/>
    <property type="match status" value="1"/>
</dbReference>
<comment type="similarity">
    <text evidence="1 4">Belongs to the short-chain dehydrogenases/reductases (SDR) family.</text>
</comment>
<dbReference type="InterPro" id="IPR002347">
    <property type="entry name" value="SDR_fam"/>
</dbReference>
<evidence type="ECO:0000256" key="1">
    <source>
        <dbReference type="ARBA" id="ARBA00006484"/>
    </source>
</evidence>
<proteinExistence type="inferred from homology"/>
<name>A0AAN7VW58_9PEZI</name>
<dbReference type="Gene3D" id="3.40.50.720">
    <property type="entry name" value="NAD(P)-binding Rossmann-like Domain"/>
    <property type="match status" value="1"/>
</dbReference>
<dbReference type="PANTHER" id="PTHR42760">
    <property type="entry name" value="SHORT-CHAIN DEHYDROGENASES/REDUCTASES FAMILY MEMBER"/>
    <property type="match status" value="1"/>
</dbReference>
<gene>
    <name evidence="5" type="ORF">LTR97_002389</name>
</gene>